<dbReference type="SUPFAM" id="SSF56003">
    <property type="entry name" value="Molybdenum cofactor-binding domain"/>
    <property type="match status" value="1"/>
</dbReference>
<dbReference type="Pfam" id="PF20256">
    <property type="entry name" value="MoCoBD_2"/>
    <property type="match status" value="1"/>
</dbReference>
<evidence type="ECO:0000313" key="2">
    <source>
        <dbReference type="EMBL" id="GAA2855992.1"/>
    </source>
</evidence>
<protein>
    <submittedName>
        <fullName evidence="2">Molybdopterin-dependent oxidoreductase</fullName>
    </submittedName>
</protein>
<keyword evidence="3" id="KW-1185">Reference proteome</keyword>
<dbReference type="Pfam" id="PF02738">
    <property type="entry name" value="MoCoBD_1"/>
    <property type="match status" value="1"/>
</dbReference>
<dbReference type="Gene3D" id="3.90.1170.50">
    <property type="entry name" value="Aldehyde oxidase/xanthine dehydrogenase, a/b hammerhead"/>
    <property type="match status" value="1"/>
</dbReference>
<evidence type="ECO:0000259" key="1">
    <source>
        <dbReference type="SMART" id="SM01008"/>
    </source>
</evidence>
<dbReference type="SUPFAM" id="SSF54665">
    <property type="entry name" value="CO dehydrogenase molybdoprotein N-domain-like"/>
    <property type="match status" value="1"/>
</dbReference>
<dbReference type="InterPro" id="IPR046867">
    <property type="entry name" value="AldOxase/xan_DH_MoCoBD2"/>
</dbReference>
<sequence>MNQSNTARMSDARARVTGRLPFVLNERIPGMLHAALVRSPVPHAEIRSVDTEAATASPGVVAVLTAEDLAAGGEPLVFGDARQDQPVLAHDRVRYVGDPVAVVLAETRRAAIEACSLVDVDYADLPHVVDPQESVSDRAPLLHAAHGTNVLATWTLRHGDAETAMAGADRCYEDTYVSPSASHVPMEPHVALARWTGGDVEVVTSTQAPHVVKETVARALRLPGERVRVRCRNVGGAYGAKVVTTIEPVVAAAARAVGRPVRLELSRAEEFHTVCKHAARVRIRTGVRADGRIVARVVDVLWNAGAYATNSADAAGYGMVRAPGPYNVPNVSVTSTTAYTNTVPSGPFRGAMTSQLCWAYESQLDDIAADLGIDPVEIRRVNLLRDGDRYPTGEVMKDLHYDEILDAVTSGLADLPPAPPRRPGHARATGVALVIKSTQTPSRSECVLRLDADGGAELLTGSVEIGQGAHATMRTLAAQALGLPECRVSVRPPDTAVAPYDSLTASSRTTFAMGAAVEDAAARLREKLRGLAATALGTDPSRLQDAPGGFSGPDASRVTYEEILRRSGLDHCEGHGRWASTGGLNSLDADGQGSASTHWHQGGVAVEVDVERETGKVRVLRAYGASFSGRTVSPVRVSQQNNGGMIFGLGPALFEELVYEDGQIVNPNLSDYMIPSVLDMPILLGDSAIESPPGGPREPHGVGETTVPPMAPAIGNAIRAACGIRIRELPMTPERVLRTLDQEAGSQP</sequence>
<feature type="domain" description="Aldehyde oxidase/xanthine dehydrogenase a/b hammerhead" evidence="1">
    <location>
        <begin position="17"/>
        <end position="126"/>
    </location>
</feature>
<gene>
    <name evidence="2" type="ORF">GCM10010517_14250</name>
</gene>
<reference evidence="2 3" key="1">
    <citation type="journal article" date="2019" name="Int. J. Syst. Evol. Microbiol.">
        <title>The Global Catalogue of Microorganisms (GCM) 10K type strain sequencing project: providing services to taxonomists for standard genome sequencing and annotation.</title>
        <authorList>
            <consortium name="The Broad Institute Genomics Platform"/>
            <consortium name="The Broad Institute Genome Sequencing Center for Infectious Disease"/>
            <person name="Wu L."/>
            <person name="Ma J."/>
        </authorList>
    </citation>
    <scope>NUCLEOTIDE SEQUENCE [LARGE SCALE GENOMIC DNA]</scope>
    <source>
        <strain evidence="2 3">JCM 6242</strain>
    </source>
</reference>
<comment type="caution">
    <text evidence="2">The sequence shown here is derived from an EMBL/GenBank/DDBJ whole genome shotgun (WGS) entry which is preliminary data.</text>
</comment>
<dbReference type="Pfam" id="PF01315">
    <property type="entry name" value="Ald_Xan_dh_C"/>
    <property type="match status" value="1"/>
</dbReference>
<dbReference type="EMBL" id="BAAAVI010000007">
    <property type="protein sequence ID" value="GAA2855992.1"/>
    <property type="molecule type" value="Genomic_DNA"/>
</dbReference>
<dbReference type="InterPro" id="IPR037165">
    <property type="entry name" value="AldOxase/xan_DH_Mopterin-bd_sf"/>
</dbReference>
<dbReference type="Proteomes" id="UP001500831">
    <property type="component" value="Unassembled WGS sequence"/>
</dbReference>
<dbReference type="Gene3D" id="3.30.365.10">
    <property type="entry name" value="Aldehyde oxidase/xanthine dehydrogenase, molybdopterin binding domain"/>
    <property type="match status" value="4"/>
</dbReference>
<accession>A0ABN3VTJ4</accession>
<dbReference type="RefSeq" id="WP_344969016.1">
    <property type="nucleotide sequence ID" value="NZ_BAAAVI010000007.1"/>
</dbReference>
<name>A0ABN3VTJ4_9ACTN</name>
<dbReference type="PANTHER" id="PTHR11908:SF157">
    <property type="entry name" value="XANTHINE DEHYDROGENASE SUBUNIT D-RELATED"/>
    <property type="match status" value="1"/>
</dbReference>
<evidence type="ECO:0000313" key="3">
    <source>
        <dbReference type="Proteomes" id="UP001500831"/>
    </source>
</evidence>
<dbReference type="InterPro" id="IPR000674">
    <property type="entry name" value="Ald_Oxase/Xan_DH_a/b"/>
</dbReference>
<dbReference type="InterPro" id="IPR036856">
    <property type="entry name" value="Ald_Oxase/Xan_DH_a/b_sf"/>
</dbReference>
<organism evidence="2 3">
    <name type="scientific">Streptosporangium fragile</name>
    <dbReference type="NCBI Taxonomy" id="46186"/>
    <lineage>
        <taxon>Bacteria</taxon>
        <taxon>Bacillati</taxon>
        <taxon>Actinomycetota</taxon>
        <taxon>Actinomycetes</taxon>
        <taxon>Streptosporangiales</taxon>
        <taxon>Streptosporangiaceae</taxon>
        <taxon>Streptosporangium</taxon>
    </lineage>
</organism>
<dbReference type="InterPro" id="IPR016208">
    <property type="entry name" value="Ald_Oxase/xanthine_DH-like"/>
</dbReference>
<dbReference type="SMART" id="SM01008">
    <property type="entry name" value="Ald_Xan_dh_C"/>
    <property type="match status" value="1"/>
</dbReference>
<dbReference type="PANTHER" id="PTHR11908">
    <property type="entry name" value="XANTHINE DEHYDROGENASE"/>
    <property type="match status" value="1"/>
</dbReference>
<dbReference type="InterPro" id="IPR008274">
    <property type="entry name" value="AldOxase/xan_DH_MoCoBD1"/>
</dbReference>
<proteinExistence type="predicted"/>